<dbReference type="CDD" id="cd00175">
    <property type="entry name" value="SNc"/>
    <property type="match status" value="1"/>
</dbReference>
<evidence type="ECO:0000256" key="3">
    <source>
        <dbReference type="ARBA" id="ARBA00022737"/>
    </source>
</evidence>
<dbReference type="Gene3D" id="2.40.50.90">
    <property type="match status" value="5"/>
</dbReference>
<feature type="region of interest" description="Disordered" evidence="5">
    <location>
        <begin position="257"/>
        <end position="283"/>
    </location>
</feature>
<dbReference type="PANTHER" id="PTHR12302:SF2">
    <property type="entry name" value="STAPHYLOCOCCAL NUCLEASE DOMAIN-CONTAINING PROTEIN 1"/>
    <property type="match status" value="1"/>
</dbReference>
<evidence type="ECO:0000313" key="8">
    <source>
        <dbReference type="EMBL" id="CED84878.1"/>
    </source>
</evidence>
<dbReference type="AlphaFoldDB" id="A0A0F7SXJ9"/>
<keyword evidence="2 4" id="KW-0963">Cytoplasm</keyword>
<evidence type="ECO:0000256" key="4">
    <source>
        <dbReference type="PIRNR" id="PIRNR017179"/>
    </source>
</evidence>
<dbReference type="GO" id="GO:0005829">
    <property type="term" value="C:cytosol"/>
    <property type="evidence" value="ECO:0007669"/>
    <property type="project" value="UniProtKB-UniRule"/>
</dbReference>
<name>A0A0F7SXJ9_PHARH</name>
<dbReference type="GO" id="GO:0005634">
    <property type="term" value="C:nucleus"/>
    <property type="evidence" value="ECO:0007669"/>
    <property type="project" value="TreeGrafter"/>
</dbReference>
<dbReference type="InterPro" id="IPR035437">
    <property type="entry name" value="SNase_OB-fold_sf"/>
</dbReference>
<dbReference type="PIRSF" id="PIRSF017179">
    <property type="entry name" value="RISC-Tudor-SN"/>
    <property type="match status" value="1"/>
</dbReference>
<dbReference type="GO" id="GO:0003723">
    <property type="term" value="F:RNA binding"/>
    <property type="evidence" value="ECO:0007669"/>
    <property type="project" value="UniProtKB-UniRule"/>
</dbReference>
<evidence type="ECO:0000256" key="1">
    <source>
        <dbReference type="ARBA" id="ARBA00004496"/>
    </source>
</evidence>
<keyword evidence="3" id="KW-0677">Repeat</keyword>
<feature type="domain" description="TNase-like" evidence="7">
    <location>
        <begin position="170"/>
        <end position="346"/>
    </location>
</feature>
<dbReference type="InterPro" id="IPR016685">
    <property type="entry name" value="Silence_cplx_Nase-comp_TudorSN"/>
</dbReference>
<evidence type="ECO:0000256" key="5">
    <source>
        <dbReference type="SAM" id="MobiDB-lite"/>
    </source>
</evidence>
<dbReference type="SMART" id="SM00318">
    <property type="entry name" value="SNc"/>
    <property type="match status" value="4"/>
</dbReference>
<feature type="domain" description="TNase-like" evidence="7">
    <location>
        <begin position="512"/>
        <end position="645"/>
    </location>
</feature>
<accession>A0A0F7SXJ9</accession>
<dbReference type="InterPro" id="IPR016071">
    <property type="entry name" value="Staphylococal_nuclease_OB-fold"/>
</dbReference>
<dbReference type="Pfam" id="PF00567">
    <property type="entry name" value="TUDOR"/>
    <property type="match status" value="1"/>
</dbReference>
<dbReference type="GO" id="GO:0004518">
    <property type="term" value="F:nuclease activity"/>
    <property type="evidence" value="ECO:0007669"/>
    <property type="project" value="TreeGrafter"/>
</dbReference>
<dbReference type="InterPro" id="IPR002999">
    <property type="entry name" value="Tudor"/>
</dbReference>
<organism evidence="8">
    <name type="scientific">Phaffia rhodozyma</name>
    <name type="common">Yeast</name>
    <name type="synonym">Xanthophyllomyces dendrorhous</name>
    <dbReference type="NCBI Taxonomy" id="264483"/>
    <lineage>
        <taxon>Eukaryota</taxon>
        <taxon>Fungi</taxon>
        <taxon>Dikarya</taxon>
        <taxon>Basidiomycota</taxon>
        <taxon>Agaricomycotina</taxon>
        <taxon>Tremellomycetes</taxon>
        <taxon>Cystofilobasidiales</taxon>
        <taxon>Mrakiaceae</taxon>
        <taxon>Phaffia</taxon>
    </lineage>
</organism>
<evidence type="ECO:0000259" key="6">
    <source>
        <dbReference type="PROSITE" id="PS50304"/>
    </source>
</evidence>
<comment type="subcellular location">
    <subcellularLocation>
        <location evidence="1 4">Cytoplasm</location>
    </subcellularLocation>
</comment>
<dbReference type="FunFam" id="2.30.30.140:FF:000018">
    <property type="entry name" value="Serine/threonine-protein kinase 31"/>
    <property type="match status" value="1"/>
</dbReference>
<dbReference type="EMBL" id="LN483166">
    <property type="protein sequence ID" value="CED84878.1"/>
    <property type="molecule type" value="Genomic_DNA"/>
</dbReference>
<feature type="domain" description="TNase-like" evidence="7">
    <location>
        <begin position="1"/>
        <end position="145"/>
    </location>
</feature>
<reference evidence="8" key="1">
    <citation type="submission" date="2014-08" db="EMBL/GenBank/DDBJ databases">
        <authorList>
            <person name="Sharma Rahul"/>
            <person name="Thines Marco"/>
        </authorList>
    </citation>
    <scope>NUCLEOTIDE SEQUENCE</scope>
</reference>
<dbReference type="PROSITE" id="PS50830">
    <property type="entry name" value="TNASE_3"/>
    <property type="match status" value="3"/>
</dbReference>
<protein>
    <submittedName>
        <fullName evidence="8">Transcriptional coactivator p100</fullName>
    </submittedName>
</protein>
<dbReference type="SUPFAM" id="SSF63748">
    <property type="entry name" value="Tudor/PWWP/MBT"/>
    <property type="match status" value="1"/>
</dbReference>
<dbReference type="Gene3D" id="2.30.30.140">
    <property type="match status" value="1"/>
</dbReference>
<feature type="compositionally biased region" description="Low complexity" evidence="5">
    <location>
        <begin position="257"/>
        <end position="277"/>
    </location>
</feature>
<feature type="domain" description="Tudor" evidence="6">
    <location>
        <begin position="714"/>
        <end position="774"/>
    </location>
</feature>
<evidence type="ECO:0000259" key="7">
    <source>
        <dbReference type="PROSITE" id="PS50830"/>
    </source>
</evidence>
<dbReference type="PANTHER" id="PTHR12302">
    <property type="entry name" value="EBNA2 BINDING PROTEIN P100"/>
    <property type="match status" value="1"/>
</dbReference>
<dbReference type="SMART" id="SM00333">
    <property type="entry name" value="TUDOR"/>
    <property type="match status" value="1"/>
</dbReference>
<evidence type="ECO:0000256" key="2">
    <source>
        <dbReference type="ARBA" id="ARBA00022490"/>
    </source>
</evidence>
<dbReference type="PROSITE" id="PS50304">
    <property type="entry name" value="TUDOR"/>
    <property type="match status" value="1"/>
</dbReference>
<dbReference type="GO" id="GO:0006402">
    <property type="term" value="P:mRNA catabolic process"/>
    <property type="evidence" value="ECO:0007669"/>
    <property type="project" value="UniProtKB-UniRule"/>
</dbReference>
<dbReference type="GO" id="GO:0031047">
    <property type="term" value="P:regulatory ncRNA-mediated gene silencing"/>
    <property type="evidence" value="ECO:0007669"/>
    <property type="project" value="UniProtKB-UniRule"/>
</dbReference>
<dbReference type="GO" id="GO:0031332">
    <property type="term" value="C:RNAi effector complex"/>
    <property type="evidence" value="ECO:0007669"/>
    <property type="project" value="InterPro"/>
</dbReference>
<feature type="region of interest" description="Disordered" evidence="5">
    <location>
        <begin position="1"/>
        <end position="34"/>
    </location>
</feature>
<sequence length="884" mass="95967">MSQPFKANETPKERILHLSGITAPRMGSSQREDEPYAFPSREFLRTLLVGKEVSILVLHSMDKSKSAEGSGVYSTDVIREYGTCTIPGATQGAPNRDVSSMVVSAGWATVRDSPANQDTAETARKDALRQLQAEAEANAIGLHAGLQRDQPLVNFHMRDSQAFLSEYKGQPLDGIVENVRDGSSLRIRLLLQGEHQFVNLNLAGIKAPRVNASAHGPSSTETGEPFSEESKFFVESRLLQRAIKVILLSSPVSIGGPSTGTTSAAPSTTPSPTSSGILPPPPPTTSSTFFGLAQHPAGDISQILVAAGLAKVLDWHAGLLSSFGGMDKLRAAEKAAQAKKLGVWENYVPTSGPAARAAAAAVNGSAGSKAADAHRESMLRTFDATVTRIWSADSVSVQEKGQTTELRVQLASTRGTRASDPKQAYWADQAKEFLRKKLIGKSVQVTIDYVKPKEGDFDEKPCATIRFGGAHAAVTELRGLHSQKEMALPRIIDASESGAKASQFLPFFKRAGRQAAVVEFVAAGSRFKVLLPKENKKLTFVLAGIRAPRTVRNPSEKGEPYGVESHRFASRYMQRDVEVEFETVDKVGGYIGAMYVNKTENVAVELVRAGLAQVHAYTAESLPFARQLFAAEEEAKRNKANLWSSYDPAVEEAAKALPTAYFDVIVSCVTADPFGFSVQILDGKNQFGAALEKLMAEFSSFHASPSARSPPGFSPKAGELISGQFSEDDQWYRARVKRASALKKECEVVFIDYGNEEVLPFSKVRPIDSKFKTLPPQAHAARLSFVKLVKPGTEYAEESIFRFRDIAEGRKLIANIDYEEPTSTNSKLLHLRLIDPADPATARDALASVNKDMIREGLGSLDTTTNLAKRERLGQFEFGDVSEE</sequence>
<dbReference type="Pfam" id="PF00565">
    <property type="entry name" value="SNase"/>
    <property type="match status" value="2"/>
</dbReference>
<proteinExistence type="predicted"/>
<dbReference type="SUPFAM" id="SSF50199">
    <property type="entry name" value="Staphylococcal nuclease"/>
    <property type="match status" value="5"/>
</dbReference>